<accession>A0AAD5XQQ0</accession>
<keyword evidence="2" id="KW-1133">Transmembrane helix</keyword>
<reference evidence="3" key="1">
    <citation type="submission" date="2020-05" db="EMBL/GenBank/DDBJ databases">
        <title>Phylogenomic resolution of chytrid fungi.</title>
        <authorList>
            <person name="Stajich J.E."/>
            <person name="Amses K."/>
            <person name="Simmons R."/>
            <person name="Seto K."/>
            <person name="Myers J."/>
            <person name="Bonds A."/>
            <person name="Quandt C.A."/>
            <person name="Barry K."/>
            <person name="Liu P."/>
            <person name="Grigoriev I."/>
            <person name="Longcore J.E."/>
            <person name="James T.Y."/>
        </authorList>
    </citation>
    <scope>NUCLEOTIDE SEQUENCE</scope>
    <source>
        <strain evidence="3">JEL0379</strain>
    </source>
</reference>
<feature type="compositionally biased region" description="Low complexity" evidence="1">
    <location>
        <begin position="123"/>
        <end position="146"/>
    </location>
</feature>
<dbReference type="Proteomes" id="UP001212152">
    <property type="component" value="Unassembled WGS sequence"/>
</dbReference>
<sequence length="290" mass="30741">MNAFSHPLVHLSLKIAVGVACTVATGIAFSYGLQYIIRDHNTLALRRELRARKRKLLDVLKTIESECSGTAHAQIEAARQALERSRYTEGVAAVAVAAEAQDGGAGGVFSTPTSSPRKPALLRSRSSSNSSDEINSSSSARTSPKLSPLPLPVLSIPLNGVATPSEINATVSSPMFQTPISSSPLLPSAAAGTIAVDRHLREADDTLLRILEKLDAVRPAEIQEHPTGGAAASMDADADIRRIGESAVELVRARKRMLVKRAQKMLNEVDRLCGLAGLPALGAQHTHVKV</sequence>
<dbReference type="EMBL" id="JADGJQ010000004">
    <property type="protein sequence ID" value="KAJ3184132.1"/>
    <property type="molecule type" value="Genomic_DNA"/>
</dbReference>
<dbReference type="AlphaFoldDB" id="A0AAD5XQQ0"/>
<evidence type="ECO:0000256" key="2">
    <source>
        <dbReference type="SAM" id="Phobius"/>
    </source>
</evidence>
<evidence type="ECO:0000313" key="4">
    <source>
        <dbReference type="Proteomes" id="UP001212152"/>
    </source>
</evidence>
<feature type="transmembrane region" description="Helical" evidence="2">
    <location>
        <begin position="15"/>
        <end position="37"/>
    </location>
</feature>
<proteinExistence type="predicted"/>
<protein>
    <submittedName>
        <fullName evidence="3">Uncharacterized protein</fullName>
    </submittedName>
</protein>
<feature type="region of interest" description="Disordered" evidence="1">
    <location>
        <begin position="105"/>
        <end position="146"/>
    </location>
</feature>
<dbReference type="SUPFAM" id="SSF63491">
    <property type="entry name" value="BAG domain"/>
    <property type="match status" value="1"/>
</dbReference>
<name>A0AAD5XQQ0_9FUNG</name>
<keyword evidence="2" id="KW-0472">Membrane</keyword>
<evidence type="ECO:0000313" key="3">
    <source>
        <dbReference type="EMBL" id="KAJ3184132.1"/>
    </source>
</evidence>
<organism evidence="3 4">
    <name type="scientific">Geranomyces variabilis</name>
    <dbReference type="NCBI Taxonomy" id="109894"/>
    <lineage>
        <taxon>Eukaryota</taxon>
        <taxon>Fungi</taxon>
        <taxon>Fungi incertae sedis</taxon>
        <taxon>Chytridiomycota</taxon>
        <taxon>Chytridiomycota incertae sedis</taxon>
        <taxon>Chytridiomycetes</taxon>
        <taxon>Spizellomycetales</taxon>
        <taxon>Powellomycetaceae</taxon>
        <taxon>Geranomyces</taxon>
    </lineage>
</organism>
<comment type="caution">
    <text evidence="3">The sequence shown here is derived from an EMBL/GenBank/DDBJ whole genome shotgun (WGS) entry which is preliminary data.</text>
</comment>
<evidence type="ECO:0000256" key="1">
    <source>
        <dbReference type="SAM" id="MobiDB-lite"/>
    </source>
</evidence>
<keyword evidence="2" id="KW-0812">Transmembrane</keyword>
<gene>
    <name evidence="3" type="ORF">HDU87_004978</name>
</gene>
<keyword evidence="4" id="KW-1185">Reference proteome</keyword>